<comment type="caution">
    <text evidence="3">The sequence shown here is derived from an EMBL/GenBank/DDBJ whole genome shotgun (WGS) entry which is preliminary data.</text>
</comment>
<dbReference type="Proteomes" id="UP000663852">
    <property type="component" value="Unassembled WGS sequence"/>
</dbReference>
<proteinExistence type="predicted"/>
<evidence type="ECO:0000313" key="2">
    <source>
        <dbReference type="EMBL" id="CAF1168916.1"/>
    </source>
</evidence>
<dbReference type="EMBL" id="CAJNOJ010000313">
    <property type="protein sequence ID" value="CAF1392145.1"/>
    <property type="molecule type" value="Genomic_DNA"/>
</dbReference>
<reference evidence="3" key="1">
    <citation type="submission" date="2021-02" db="EMBL/GenBank/DDBJ databases">
        <authorList>
            <person name="Nowell W R."/>
        </authorList>
    </citation>
    <scope>NUCLEOTIDE SEQUENCE</scope>
</reference>
<keyword evidence="4" id="KW-1185">Reference proteome</keyword>
<sequence>MECFIHDLDEETARRQKNDVQDDQSVGHTITNEKSTLSGDTTYDKAQTGMTGPSWTGGMGQGENHCPANGPDHHPDELYCDCCRKN</sequence>
<organism evidence="3 5">
    <name type="scientific">Adineta ricciae</name>
    <name type="common">Rotifer</name>
    <dbReference type="NCBI Taxonomy" id="249248"/>
    <lineage>
        <taxon>Eukaryota</taxon>
        <taxon>Metazoa</taxon>
        <taxon>Spiralia</taxon>
        <taxon>Gnathifera</taxon>
        <taxon>Rotifera</taxon>
        <taxon>Eurotatoria</taxon>
        <taxon>Bdelloidea</taxon>
        <taxon>Adinetida</taxon>
        <taxon>Adinetidae</taxon>
        <taxon>Adineta</taxon>
    </lineage>
</organism>
<evidence type="ECO:0000313" key="5">
    <source>
        <dbReference type="Proteomes" id="UP000663852"/>
    </source>
</evidence>
<feature type="compositionally biased region" description="Polar residues" evidence="1">
    <location>
        <begin position="23"/>
        <end position="54"/>
    </location>
</feature>
<name>A0A815K891_ADIRI</name>
<dbReference type="OrthoDB" id="9994064at2759"/>
<protein>
    <submittedName>
        <fullName evidence="3">Uncharacterized protein</fullName>
    </submittedName>
</protein>
<evidence type="ECO:0000313" key="3">
    <source>
        <dbReference type="EMBL" id="CAF1392145.1"/>
    </source>
</evidence>
<gene>
    <name evidence="3" type="ORF">EDS130_LOCUS35529</name>
    <name evidence="2" type="ORF">XAT740_LOCUS21916</name>
</gene>
<dbReference type="EMBL" id="CAJNOR010001593">
    <property type="protein sequence ID" value="CAF1168916.1"/>
    <property type="molecule type" value="Genomic_DNA"/>
</dbReference>
<feature type="region of interest" description="Disordered" evidence="1">
    <location>
        <begin position="14"/>
        <end position="75"/>
    </location>
</feature>
<accession>A0A815K891</accession>
<dbReference type="Proteomes" id="UP000663828">
    <property type="component" value="Unassembled WGS sequence"/>
</dbReference>
<dbReference type="AlphaFoldDB" id="A0A815K891"/>
<evidence type="ECO:0000313" key="4">
    <source>
        <dbReference type="Proteomes" id="UP000663828"/>
    </source>
</evidence>
<evidence type="ECO:0000256" key="1">
    <source>
        <dbReference type="SAM" id="MobiDB-lite"/>
    </source>
</evidence>